<accession>A0AAN6RZA6</accession>
<name>A0AAN6RZA6_9PEZI</name>
<comment type="caution">
    <text evidence="1">The sequence shown here is derived from an EMBL/GenBank/DDBJ whole genome shotgun (WGS) entry which is preliminary data.</text>
</comment>
<dbReference type="AlphaFoldDB" id="A0AAN6RZA6"/>
<organism evidence="1 2">
    <name type="scientific">Diplogelasinospora grovesii</name>
    <dbReference type="NCBI Taxonomy" id="303347"/>
    <lineage>
        <taxon>Eukaryota</taxon>
        <taxon>Fungi</taxon>
        <taxon>Dikarya</taxon>
        <taxon>Ascomycota</taxon>
        <taxon>Pezizomycotina</taxon>
        <taxon>Sordariomycetes</taxon>
        <taxon>Sordariomycetidae</taxon>
        <taxon>Sordariales</taxon>
        <taxon>Diplogelasinosporaceae</taxon>
        <taxon>Diplogelasinospora</taxon>
    </lineage>
</organism>
<gene>
    <name evidence="1" type="ORF">QBC46DRAFT_414004</name>
</gene>
<evidence type="ECO:0000313" key="1">
    <source>
        <dbReference type="EMBL" id="KAK3934338.1"/>
    </source>
</evidence>
<protein>
    <submittedName>
        <fullName evidence="1">Uncharacterized protein</fullName>
    </submittedName>
</protein>
<reference evidence="2" key="1">
    <citation type="journal article" date="2023" name="Mol. Phylogenet. Evol.">
        <title>Genome-scale phylogeny and comparative genomics of the fungal order Sordariales.</title>
        <authorList>
            <person name="Hensen N."/>
            <person name="Bonometti L."/>
            <person name="Westerberg I."/>
            <person name="Brannstrom I.O."/>
            <person name="Guillou S."/>
            <person name="Cros-Aarteil S."/>
            <person name="Calhoun S."/>
            <person name="Haridas S."/>
            <person name="Kuo A."/>
            <person name="Mondo S."/>
            <person name="Pangilinan J."/>
            <person name="Riley R."/>
            <person name="LaButti K."/>
            <person name="Andreopoulos B."/>
            <person name="Lipzen A."/>
            <person name="Chen C."/>
            <person name="Yan M."/>
            <person name="Daum C."/>
            <person name="Ng V."/>
            <person name="Clum A."/>
            <person name="Steindorff A."/>
            <person name="Ohm R.A."/>
            <person name="Martin F."/>
            <person name="Silar P."/>
            <person name="Natvig D.O."/>
            <person name="Lalanne C."/>
            <person name="Gautier V."/>
            <person name="Ament-Velasquez S.L."/>
            <person name="Kruys A."/>
            <person name="Hutchinson M.I."/>
            <person name="Powell A.J."/>
            <person name="Barry K."/>
            <person name="Miller A.N."/>
            <person name="Grigoriev I.V."/>
            <person name="Debuchy R."/>
            <person name="Gladieux P."/>
            <person name="Hiltunen Thoren M."/>
            <person name="Johannesson H."/>
        </authorList>
    </citation>
    <scope>NUCLEOTIDE SEQUENCE [LARGE SCALE GENOMIC DNA]</scope>
    <source>
        <strain evidence="2">CBS 340.73</strain>
    </source>
</reference>
<proteinExistence type="predicted"/>
<dbReference type="Proteomes" id="UP001303473">
    <property type="component" value="Unassembled WGS sequence"/>
</dbReference>
<keyword evidence="2" id="KW-1185">Reference proteome</keyword>
<dbReference type="EMBL" id="MU854002">
    <property type="protein sequence ID" value="KAK3934338.1"/>
    <property type="molecule type" value="Genomic_DNA"/>
</dbReference>
<sequence>MNLDIQMSGSGTLDSNFTLNFLNTPTTLIRVTSSDLGDIADISLAIQLISKAWVDINVFRYNDEDLIDGSAEDGTKQFSIAIPRKFSVQTRYSDVLIVDEGGSSTESSTLVCNNLLHVINTDPDLSLDPEDVYNEVTRRRSLTIPHGALKSRRRLLLNGTTSELEARATGESRPFTIEPIGEYLNGNNGQFLLSLNPNAGFYNIEDPEDCENNVIVPTRDQNDNYHGTHPDPTISPEREMWNLIGSFLHPDRLVNAQEALNGFKARIVRGLNGIGVARWRLNDWDNTSEQFGELFVEEALSELRLFPGVFAYLNAATVHGNLVTITQDLANFFSRFDAAVRRYNLVTNGASANLLYRSYLHNVLLPRMEASRSTYLQWMDRLIDNWEIAQRTAQGASSGRQASIT</sequence>
<evidence type="ECO:0000313" key="2">
    <source>
        <dbReference type="Proteomes" id="UP001303473"/>
    </source>
</evidence>